<organism evidence="1 2">
    <name type="scientific">Paracoccus yeei</name>
    <dbReference type="NCBI Taxonomy" id="147645"/>
    <lineage>
        <taxon>Bacteria</taxon>
        <taxon>Pseudomonadati</taxon>
        <taxon>Pseudomonadota</taxon>
        <taxon>Alphaproteobacteria</taxon>
        <taxon>Rhodobacterales</taxon>
        <taxon>Paracoccaceae</taxon>
        <taxon>Paracoccus</taxon>
    </lineage>
</organism>
<reference evidence="2" key="1">
    <citation type="submission" date="2018-07" db="EMBL/GenBank/DDBJ databases">
        <title>Genome Structure of the Opportunistic Pathogen Paracoccus yeei (Alphaproteobacteria) and Identification of Putative Virulence Factors.</title>
        <authorList>
            <person name="Lasek R."/>
            <person name="Szuplewska M."/>
            <person name="Mitura M."/>
            <person name="Decewicz P."/>
            <person name="Chmielowska C."/>
            <person name="Pawlot A."/>
            <person name="Sentkowska D."/>
            <person name="Czarnecki J."/>
            <person name="Bartosik D."/>
        </authorList>
    </citation>
    <scope>NUCLEOTIDE SEQUENCE [LARGE SCALE GENOMIC DNA]</scope>
    <source>
        <strain evidence="2">CCUG 32053</strain>
    </source>
</reference>
<evidence type="ECO:0000313" key="1">
    <source>
        <dbReference type="EMBL" id="AYF01271.1"/>
    </source>
</evidence>
<accession>A0A386UL65</accession>
<sequence length="111" mass="11809">MADATGALHHEFNGKTYKLRLTWGVLGALQGKHGDDFLHRLEAEDGKLPPFGLMIDIAAKALVKGEGISEAEALNLADDFLTSDPELVARLLAAAFPDAGGNGGATRKRKR</sequence>
<dbReference type="Proteomes" id="UP000272010">
    <property type="component" value="Chromosome"/>
</dbReference>
<proteinExistence type="predicted"/>
<evidence type="ECO:0000313" key="2">
    <source>
        <dbReference type="Proteomes" id="UP000272010"/>
    </source>
</evidence>
<name>A0A386UL65_9RHOB</name>
<gene>
    <name evidence="1" type="ORF">PY32053_01644</name>
</gene>
<protein>
    <recommendedName>
        <fullName evidence="3">Gene transfer agent family protein</fullName>
    </recommendedName>
</protein>
<dbReference type="EMBL" id="CP031078">
    <property type="protein sequence ID" value="AYF01271.1"/>
    <property type="molecule type" value="Genomic_DNA"/>
</dbReference>
<dbReference type="AlphaFoldDB" id="A0A386UL65"/>
<evidence type="ECO:0008006" key="3">
    <source>
        <dbReference type="Google" id="ProtNLM"/>
    </source>
</evidence>
<dbReference type="RefSeq" id="WP_120441676.1">
    <property type="nucleotide sequence ID" value="NZ_CAJGAB010000011.1"/>
</dbReference>